<proteinExistence type="predicted"/>
<reference evidence="1 2" key="1">
    <citation type="journal article" date="2018" name="Nat. Genet.">
        <title>The Rosa genome provides new insights in the design of modern roses.</title>
        <authorList>
            <person name="Bendahmane M."/>
        </authorList>
    </citation>
    <scope>NUCLEOTIDE SEQUENCE [LARGE SCALE GENOMIC DNA]</scope>
    <source>
        <strain evidence="2">cv. Old Blush</strain>
    </source>
</reference>
<protein>
    <submittedName>
        <fullName evidence="1">Uncharacterized protein</fullName>
    </submittedName>
</protein>
<evidence type="ECO:0000313" key="1">
    <source>
        <dbReference type="EMBL" id="PRQ36169.1"/>
    </source>
</evidence>
<comment type="caution">
    <text evidence="1">The sequence shown here is derived from an EMBL/GenBank/DDBJ whole genome shotgun (WGS) entry which is preliminary data.</text>
</comment>
<keyword evidence="2" id="KW-1185">Reference proteome</keyword>
<dbReference type="AlphaFoldDB" id="A0A2P6QPQ9"/>
<evidence type="ECO:0000313" key="2">
    <source>
        <dbReference type="Proteomes" id="UP000238479"/>
    </source>
</evidence>
<name>A0A2P6QPQ9_ROSCH</name>
<organism evidence="1 2">
    <name type="scientific">Rosa chinensis</name>
    <name type="common">China rose</name>
    <dbReference type="NCBI Taxonomy" id="74649"/>
    <lineage>
        <taxon>Eukaryota</taxon>
        <taxon>Viridiplantae</taxon>
        <taxon>Streptophyta</taxon>
        <taxon>Embryophyta</taxon>
        <taxon>Tracheophyta</taxon>
        <taxon>Spermatophyta</taxon>
        <taxon>Magnoliopsida</taxon>
        <taxon>eudicotyledons</taxon>
        <taxon>Gunneridae</taxon>
        <taxon>Pentapetalae</taxon>
        <taxon>rosids</taxon>
        <taxon>fabids</taxon>
        <taxon>Rosales</taxon>
        <taxon>Rosaceae</taxon>
        <taxon>Rosoideae</taxon>
        <taxon>Rosoideae incertae sedis</taxon>
        <taxon>Rosa</taxon>
    </lineage>
</organism>
<dbReference type="Proteomes" id="UP000238479">
    <property type="component" value="Chromosome 4"/>
</dbReference>
<sequence>MVDGKPSLTSRTWSQDACVVSSISCSSSLVLFGSRILAVCCGWSTVSFLAWACQHRSGTVIGGVP</sequence>
<dbReference type="Gramene" id="PRQ36169">
    <property type="protein sequence ID" value="PRQ36169"/>
    <property type="gene ID" value="RchiOBHm_Chr4g0388481"/>
</dbReference>
<gene>
    <name evidence="1" type="ORF">RchiOBHm_Chr4g0388481</name>
</gene>
<dbReference type="EMBL" id="PDCK01000042">
    <property type="protein sequence ID" value="PRQ36169.1"/>
    <property type="molecule type" value="Genomic_DNA"/>
</dbReference>
<accession>A0A2P6QPQ9</accession>